<dbReference type="GO" id="GO:0003676">
    <property type="term" value="F:nucleic acid binding"/>
    <property type="evidence" value="ECO:0007669"/>
    <property type="project" value="InterPro"/>
</dbReference>
<reference evidence="2" key="1">
    <citation type="submission" date="2022-11" db="UniProtKB">
        <authorList>
            <consortium name="EnsemblMetazoa"/>
        </authorList>
    </citation>
    <scope>IDENTIFICATION</scope>
</reference>
<dbReference type="OrthoDB" id="8046937at2759"/>
<keyword evidence="3" id="KW-1185">Reference proteome</keyword>
<dbReference type="InterPro" id="IPR040676">
    <property type="entry name" value="DUF5641"/>
</dbReference>
<dbReference type="Gene3D" id="3.30.420.10">
    <property type="entry name" value="Ribonuclease H-like superfamily/Ribonuclease H"/>
    <property type="match status" value="1"/>
</dbReference>
<dbReference type="GeneID" id="119733119"/>
<dbReference type="PANTHER" id="PTHR47331">
    <property type="entry name" value="PHD-TYPE DOMAIN-CONTAINING PROTEIN"/>
    <property type="match status" value="1"/>
</dbReference>
<dbReference type="Pfam" id="PF18701">
    <property type="entry name" value="DUF5641"/>
    <property type="match status" value="1"/>
</dbReference>
<sequence>MIGSHQHHLIKEGRKEMKRYGLLFTCMASRAVHIETLGSLSTDAFINGLRRFLALRGPVRQLRSDRGTNFIGAENEFEKAWAKVDHQKVREFLLRDGCDYVQFNFNVPSASHMGGAWERLIRSTRSILQTLMHQSGLQLDDESLRTFLYEATAIINSRPLTVDPLSDPTSPEPLTPNHLLTMKSKVLLPPPGNFQREDLYSTKRWRRVQHLINEFWTRWWREFLQSLQARQKWTQPRREACIGDVVIMKDEDTPRNHWLLARIEEVYPSDDRHVRKVKLVMGDTQIDNQGKRIKPLRFLERPIHKLVLILPAAP</sequence>
<name>A0A914AFW5_PATMI</name>
<feature type="domain" description="DUF5641" evidence="1">
    <location>
        <begin position="203"/>
        <end position="307"/>
    </location>
</feature>
<proteinExistence type="predicted"/>
<dbReference type="InterPro" id="IPR036397">
    <property type="entry name" value="RNaseH_sf"/>
</dbReference>
<dbReference type="Proteomes" id="UP000887568">
    <property type="component" value="Unplaced"/>
</dbReference>
<dbReference type="InterPro" id="IPR012337">
    <property type="entry name" value="RNaseH-like_sf"/>
</dbReference>
<dbReference type="AlphaFoldDB" id="A0A914AFW5"/>
<evidence type="ECO:0000259" key="1">
    <source>
        <dbReference type="Pfam" id="PF18701"/>
    </source>
</evidence>
<dbReference type="EnsemblMetazoa" id="XM_038206695.1">
    <property type="protein sequence ID" value="XP_038062623.1"/>
    <property type="gene ID" value="LOC119733119"/>
</dbReference>
<evidence type="ECO:0000313" key="2">
    <source>
        <dbReference type="EnsemblMetazoa" id="XP_038062623.1"/>
    </source>
</evidence>
<accession>A0A914AFW5</accession>
<organism evidence="2 3">
    <name type="scientific">Patiria miniata</name>
    <name type="common">Bat star</name>
    <name type="synonym">Asterina miniata</name>
    <dbReference type="NCBI Taxonomy" id="46514"/>
    <lineage>
        <taxon>Eukaryota</taxon>
        <taxon>Metazoa</taxon>
        <taxon>Echinodermata</taxon>
        <taxon>Eleutherozoa</taxon>
        <taxon>Asterozoa</taxon>
        <taxon>Asteroidea</taxon>
        <taxon>Valvatacea</taxon>
        <taxon>Valvatida</taxon>
        <taxon>Asterinidae</taxon>
        <taxon>Patiria</taxon>
    </lineage>
</organism>
<dbReference type="RefSeq" id="XP_038062623.1">
    <property type="nucleotide sequence ID" value="XM_038206695.1"/>
</dbReference>
<dbReference type="OMA" id="VISECVT"/>
<evidence type="ECO:0000313" key="3">
    <source>
        <dbReference type="Proteomes" id="UP000887568"/>
    </source>
</evidence>
<dbReference type="SUPFAM" id="SSF53098">
    <property type="entry name" value="Ribonuclease H-like"/>
    <property type="match status" value="1"/>
</dbReference>
<protein>
    <recommendedName>
        <fullName evidence="1">DUF5641 domain-containing protein</fullName>
    </recommendedName>
</protein>
<dbReference type="PANTHER" id="PTHR47331:SF5">
    <property type="entry name" value="RIBONUCLEASE H"/>
    <property type="match status" value="1"/>
</dbReference>